<dbReference type="OrthoDB" id="10255964at2759"/>
<feature type="compositionally biased region" description="Basic and acidic residues" evidence="1">
    <location>
        <begin position="197"/>
        <end position="208"/>
    </location>
</feature>
<protein>
    <submittedName>
        <fullName evidence="2">Uncharacterized protein</fullName>
    </submittedName>
</protein>
<organism evidence="2 3">
    <name type="scientific">Pristionchus pacificus</name>
    <name type="common">Parasitic nematode worm</name>
    <dbReference type="NCBI Taxonomy" id="54126"/>
    <lineage>
        <taxon>Eukaryota</taxon>
        <taxon>Metazoa</taxon>
        <taxon>Ecdysozoa</taxon>
        <taxon>Nematoda</taxon>
        <taxon>Chromadorea</taxon>
        <taxon>Rhabditida</taxon>
        <taxon>Rhabditina</taxon>
        <taxon>Diplogasteromorpha</taxon>
        <taxon>Diplogasteroidea</taxon>
        <taxon>Neodiplogasteridae</taxon>
        <taxon>Pristionchus</taxon>
    </lineage>
</organism>
<feature type="compositionally biased region" description="Acidic residues" evidence="1">
    <location>
        <begin position="66"/>
        <end position="75"/>
    </location>
</feature>
<feature type="region of interest" description="Disordered" evidence="1">
    <location>
        <begin position="168"/>
        <end position="208"/>
    </location>
</feature>
<accession>A0A2A6B550</accession>
<feature type="region of interest" description="Disordered" evidence="1">
    <location>
        <begin position="54"/>
        <end position="77"/>
    </location>
</feature>
<gene>
    <name evidence="2" type="primary">WBGene00096480</name>
</gene>
<sequence length="208" mass="24159">MNKIQRMPYIYVPPPDYDSREMPSGFKVARPYEPAPDYPVTIRLSREALQALRMDNRFNKPTPQIIEEDEEEEDELPRMPIQKRKEKLQEEVPRMANPRALKHIRMVGVPVLPPIPVTDFEGKGVSLEENRAFLRHLANHRNFDTMKSLRTCDDCPICKIVVQEHFDSIDSSEPPSPPSIYNHHHHSDHSTPPRGKNRPDVRDLFAPL</sequence>
<keyword evidence="3" id="KW-1185">Reference proteome</keyword>
<evidence type="ECO:0000313" key="3">
    <source>
        <dbReference type="Proteomes" id="UP000005239"/>
    </source>
</evidence>
<reference evidence="2" key="2">
    <citation type="submission" date="2022-06" db="UniProtKB">
        <authorList>
            <consortium name="EnsemblMetazoa"/>
        </authorList>
    </citation>
    <scope>IDENTIFICATION</scope>
    <source>
        <strain evidence="2">PS312</strain>
    </source>
</reference>
<accession>A0A8R1YBW1</accession>
<dbReference type="Proteomes" id="UP000005239">
    <property type="component" value="Unassembled WGS sequence"/>
</dbReference>
<dbReference type="AlphaFoldDB" id="A0A2A6B550"/>
<reference evidence="3" key="1">
    <citation type="journal article" date="2008" name="Nat. Genet.">
        <title>The Pristionchus pacificus genome provides a unique perspective on nematode lifestyle and parasitism.</title>
        <authorList>
            <person name="Dieterich C."/>
            <person name="Clifton S.W."/>
            <person name="Schuster L.N."/>
            <person name="Chinwalla A."/>
            <person name="Delehaunty K."/>
            <person name="Dinkelacker I."/>
            <person name="Fulton L."/>
            <person name="Fulton R."/>
            <person name="Godfrey J."/>
            <person name="Minx P."/>
            <person name="Mitreva M."/>
            <person name="Roeseler W."/>
            <person name="Tian H."/>
            <person name="Witte H."/>
            <person name="Yang S.P."/>
            <person name="Wilson R.K."/>
            <person name="Sommer R.J."/>
        </authorList>
    </citation>
    <scope>NUCLEOTIDE SEQUENCE [LARGE SCALE GENOMIC DNA]</scope>
    <source>
        <strain evidence="3">PS312</strain>
    </source>
</reference>
<evidence type="ECO:0000256" key="1">
    <source>
        <dbReference type="SAM" id="MobiDB-lite"/>
    </source>
</evidence>
<dbReference type="EnsemblMetazoa" id="PPA06926.1">
    <property type="protein sequence ID" value="PPA06926.1"/>
    <property type="gene ID" value="WBGene00096480"/>
</dbReference>
<proteinExistence type="predicted"/>
<name>A0A2A6B550_PRIPA</name>
<evidence type="ECO:0000313" key="2">
    <source>
        <dbReference type="EnsemblMetazoa" id="PPA06926.1"/>
    </source>
</evidence>